<dbReference type="Proteomes" id="UP000238479">
    <property type="component" value="Chromosome 2"/>
</dbReference>
<name>A0A2P6RWU5_ROSCH</name>
<sequence>MGWRFVRWCIASCGEVVRLLWSINGGRFLIEARLDHRQRLEERDGRSGLQLRLLQVWIEVWVGCELLLDLGLAWFLDLA</sequence>
<evidence type="ECO:0000313" key="2">
    <source>
        <dbReference type="Proteomes" id="UP000238479"/>
    </source>
</evidence>
<evidence type="ECO:0000313" key="1">
    <source>
        <dbReference type="EMBL" id="PRQ50903.1"/>
    </source>
</evidence>
<dbReference type="AlphaFoldDB" id="A0A2P6RWU5"/>
<dbReference type="Gramene" id="PRQ50903">
    <property type="protein sequence ID" value="PRQ50903"/>
    <property type="gene ID" value="RchiOBHm_Chr2g0138341"/>
</dbReference>
<gene>
    <name evidence="1" type="ORF">RchiOBHm_Chr2g0138341</name>
</gene>
<dbReference type="EMBL" id="PDCK01000040">
    <property type="protein sequence ID" value="PRQ50903.1"/>
    <property type="molecule type" value="Genomic_DNA"/>
</dbReference>
<organism evidence="1 2">
    <name type="scientific">Rosa chinensis</name>
    <name type="common">China rose</name>
    <dbReference type="NCBI Taxonomy" id="74649"/>
    <lineage>
        <taxon>Eukaryota</taxon>
        <taxon>Viridiplantae</taxon>
        <taxon>Streptophyta</taxon>
        <taxon>Embryophyta</taxon>
        <taxon>Tracheophyta</taxon>
        <taxon>Spermatophyta</taxon>
        <taxon>Magnoliopsida</taxon>
        <taxon>eudicotyledons</taxon>
        <taxon>Gunneridae</taxon>
        <taxon>Pentapetalae</taxon>
        <taxon>rosids</taxon>
        <taxon>fabids</taxon>
        <taxon>Rosales</taxon>
        <taxon>Rosaceae</taxon>
        <taxon>Rosoideae</taxon>
        <taxon>Rosoideae incertae sedis</taxon>
        <taxon>Rosa</taxon>
    </lineage>
</organism>
<proteinExistence type="predicted"/>
<comment type="caution">
    <text evidence="1">The sequence shown here is derived from an EMBL/GenBank/DDBJ whole genome shotgun (WGS) entry which is preliminary data.</text>
</comment>
<keyword evidence="2" id="KW-1185">Reference proteome</keyword>
<accession>A0A2P6RWU5</accession>
<reference evidence="1 2" key="1">
    <citation type="journal article" date="2018" name="Nat. Genet.">
        <title>The Rosa genome provides new insights in the design of modern roses.</title>
        <authorList>
            <person name="Bendahmane M."/>
        </authorList>
    </citation>
    <scope>NUCLEOTIDE SEQUENCE [LARGE SCALE GENOMIC DNA]</scope>
    <source>
        <strain evidence="2">cv. Old Blush</strain>
    </source>
</reference>
<protein>
    <submittedName>
        <fullName evidence="1">Uncharacterized protein</fullName>
    </submittedName>
</protein>